<gene>
    <name evidence="1" type="ORF">Cpap_3612</name>
</gene>
<evidence type="ECO:0000313" key="1">
    <source>
        <dbReference type="EMBL" id="EGD49182.1"/>
    </source>
</evidence>
<dbReference type="Proteomes" id="UP000003860">
    <property type="component" value="Unassembled WGS sequence"/>
</dbReference>
<dbReference type="AlphaFoldDB" id="F1T9K0"/>
<dbReference type="EMBL" id="ACXX02000002">
    <property type="protein sequence ID" value="EGD49182.1"/>
    <property type="molecule type" value="Genomic_DNA"/>
</dbReference>
<sequence length="466" mass="52684">MAFGVDDIIVLVVSRLVTRAISSVAQKSYDFFTGKEQKDIQKKKDEAAISFENKSKIQLIDHQFRLTEARTQFEMRMEEWKQKTFYSNCWPLREPFDMRFALNTPFEGCSIDGKEVIPCRIITSLKDKDHPIARNINGNLSSFLITHYNSVSSHPVISDIGSWREDAPSNDASINYLFSGLQGQPVLVFSPEFVNDGQTIILKIWSWGLGEKVNLPVGIEFGSINIKPMYLNALYEETKKSMELIQELGIKPEGFYSEKLINNIKIIKMLEKLSEEDEDKKEMIQHLYSQLSETDEIRDVVKEKISKQVSGIFSCCAGMYADAYHLVEYGTVPKLPLLVGSIPGANMIRRSIADFYISLLSEIEQIENYSKLLPAIYADTANALANMGATYEEVNNYVKPLLSRGINLVTYGDCSNLSKSKIQNISSLDESLDKLLRDNAASLDKSLLDKINSVLKSIHHPAYPIQ</sequence>
<proteinExistence type="predicted"/>
<dbReference type="RefSeq" id="WP_004617381.1">
    <property type="nucleotide sequence ID" value="NZ_ACXX02000002.1"/>
</dbReference>
<comment type="caution">
    <text evidence="1">The sequence shown here is derived from an EMBL/GenBank/DDBJ whole genome shotgun (WGS) entry which is preliminary data.</text>
</comment>
<protein>
    <submittedName>
        <fullName evidence="1">Uncharacterized protein</fullName>
    </submittedName>
</protein>
<dbReference type="OrthoDB" id="2078326at2"/>
<name>F1T9K0_9FIRM</name>
<accession>F1T9K0</accession>
<dbReference type="eggNOG" id="ENOG50326Z1">
    <property type="taxonomic scope" value="Bacteria"/>
</dbReference>
<evidence type="ECO:0000313" key="2">
    <source>
        <dbReference type="Proteomes" id="UP000003860"/>
    </source>
</evidence>
<organism evidence="1 2">
    <name type="scientific">Ruminiclostridium papyrosolvens DSM 2782</name>
    <dbReference type="NCBI Taxonomy" id="588581"/>
    <lineage>
        <taxon>Bacteria</taxon>
        <taxon>Bacillati</taxon>
        <taxon>Bacillota</taxon>
        <taxon>Clostridia</taxon>
        <taxon>Eubacteriales</taxon>
        <taxon>Oscillospiraceae</taxon>
        <taxon>Ruminiclostridium</taxon>
    </lineage>
</organism>
<reference evidence="1" key="2">
    <citation type="submission" date="2011-01" db="EMBL/GenBank/DDBJ databases">
        <title>The Non-contiguous Finished genome of Clostridium papyrosolvens.</title>
        <authorList>
            <person name="Lucas S."/>
            <person name="Copeland A."/>
            <person name="Lapidus A."/>
            <person name="Cheng J.-F."/>
            <person name="Goodwin L."/>
            <person name="Pitluck S."/>
            <person name="Misra M."/>
            <person name="Chertkov O."/>
            <person name="Detter J.C."/>
            <person name="Han C."/>
            <person name="Tapia R."/>
            <person name="Land M."/>
            <person name="Hauser L."/>
            <person name="Kyrpides N."/>
            <person name="Ivanova N."/>
            <person name="Pagani I."/>
            <person name="Mouttaki H."/>
            <person name="He Z."/>
            <person name="Zhou J."/>
            <person name="Hemme C.L."/>
            <person name="Woyke T."/>
        </authorList>
    </citation>
    <scope>NUCLEOTIDE SEQUENCE [LARGE SCALE GENOMIC DNA]</scope>
    <source>
        <strain evidence="1">DSM 2782</strain>
    </source>
</reference>
<dbReference type="STRING" id="588581.Cpap_3612"/>
<reference evidence="1" key="1">
    <citation type="submission" date="2009-07" db="EMBL/GenBank/DDBJ databases">
        <authorList>
            <consortium name="US DOE Joint Genome Institute (JGI-PGF)"/>
            <person name="Lucas S."/>
            <person name="Copeland A."/>
            <person name="Lapidus A."/>
            <person name="Glavina del Rio T."/>
            <person name="Tice H."/>
            <person name="Bruce D."/>
            <person name="Goodwin L."/>
            <person name="Pitluck S."/>
            <person name="Larimer F."/>
            <person name="Land M.L."/>
            <person name="Mouttaki H."/>
            <person name="He Z."/>
            <person name="Zhou J."/>
            <person name="Hemme C.L."/>
        </authorList>
    </citation>
    <scope>NUCLEOTIDE SEQUENCE</scope>
    <source>
        <strain evidence="1">DSM 2782</strain>
    </source>
</reference>
<keyword evidence="2" id="KW-1185">Reference proteome</keyword>